<reference evidence="1" key="1">
    <citation type="submission" date="2020-12" db="EMBL/GenBank/DDBJ databases">
        <title>Clostridium thailandense sp. nov., a novel acetogenic bacterium isolated from peat land soil in Thailand.</title>
        <authorList>
            <person name="Chaikitkaew S."/>
            <person name="Birkeland N.K."/>
        </authorList>
    </citation>
    <scope>NUCLEOTIDE SEQUENCE</scope>
    <source>
        <strain evidence="1">DSM 17425</strain>
    </source>
</reference>
<protein>
    <submittedName>
        <fullName evidence="1">Uncharacterized protein</fullName>
    </submittedName>
</protein>
<name>A0A934HV22_9CLOT</name>
<evidence type="ECO:0000313" key="1">
    <source>
        <dbReference type="EMBL" id="MBI6874835.1"/>
    </source>
</evidence>
<dbReference type="Proteomes" id="UP000622687">
    <property type="component" value="Unassembled WGS sequence"/>
</dbReference>
<gene>
    <name evidence="1" type="ORF">I6U51_19370</name>
</gene>
<sequence length="493" mass="57327">MGDLKLYFSDFFGIDEDIIESYGAINISLINDLPLFIDPFLLFNSEKEEYQKIHKEIIAYLLFLQEQAEKYPQPPSGMIASWYLFPEVKQTWIGFSLDGNSGRGLGMKFALTLHKGLQTIFKDFGKETITKSSHLEKLCLISPLVGRDKISDFTTNFAKKYLLEYTTTFASEYLNPCQCKKFNVPKVEFNYATMTWMSKEYYLPYFDGDYILLTPRDLLTRDDTFINRTDMINNLQNIAPSIEDATIRFELNNYFINVLPKKKKEMSKTEKDKAASILIREHPEIIDYYIKYKEEKEEEATSISKQVVQEVKQLFNTQLQELTRILLEKTDFYKTKPNSYDEAYNRVLFLKSVIEDMDGYRLFYLNGKPIKRESDLQIMYRLVWFASEMDVNREVNNGRGPVDFKISKGSKDTTLVEFKLASNSKLKNNLAKQVDIYKKASNTDRAIKVILYFNDNEYKKISTILNELGLQGCKDIVLIDAIDNKVSASNVKI</sequence>
<dbReference type="AlphaFoldDB" id="A0A934HV22"/>
<accession>A0A934HV22</accession>
<evidence type="ECO:0000313" key="2">
    <source>
        <dbReference type="Proteomes" id="UP000622687"/>
    </source>
</evidence>
<proteinExistence type="predicted"/>
<organism evidence="1 2">
    <name type="scientific">Clostridium aciditolerans</name>
    <dbReference type="NCBI Taxonomy" id="339861"/>
    <lineage>
        <taxon>Bacteria</taxon>
        <taxon>Bacillati</taxon>
        <taxon>Bacillota</taxon>
        <taxon>Clostridia</taxon>
        <taxon>Eubacteriales</taxon>
        <taxon>Clostridiaceae</taxon>
        <taxon>Clostridium</taxon>
    </lineage>
</organism>
<dbReference type="RefSeq" id="WP_211144210.1">
    <property type="nucleotide sequence ID" value="NZ_JAEEGB010000035.1"/>
</dbReference>
<dbReference type="EMBL" id="JAEEGB010000035">
    <property type="protein sequence ID" value="MBI6874835.1"/>
    <property type="molecule type" value="Genomic_DNA"/>
</dbReference>
<keyword evidence="2" id="KW-1185">Reference proteome</keyword>
<comment type="caution">
    <text evidence="1">The sequence shown here is derived from an EMBL/GenBank/DDBJ whole genome shotgun (WGS) entry which is preliminary data.</text>
</comment>